<dbReference type="InterPro" id="IPR001199">
    <property type="entry name" value="Cyt_B5-like_heme/steroid-bd"/>
</dbReference>
<keyword evidence="7" id="KW-0274">FAD</keyword>
<proteinExistence type="inferred from homology"/>
<dbReference type="InterPro" id="IPR017938">
    <property type="entry name" value="Riboflavin_synthase-like_b-brl"/>
</dbReference>
<dbReference type="Pfam" id="PF00173">
    <property type="entry name" value="Cyt-b5"/>
    <property type="match status" value="1"/>
</dbReference>
<evidence type="ECO:0000256" key="6">
    <source>
        <dbReference type="ARBA" id="ARBA00022801"/>
    </source>
</evidence>
<dbReference type="InterPro" id="IPR037217">
    <property type="entry name" value="Trp/Indoleamine_2_3_dOase-like"/>
</dbReference>
<keyword evidence="4" id="KW-0285">Flavoprotein</keyword>
<comment type="similarity">
    <text evidence="3">Belongs to the glycosyl hydrolase 43 family.</text>
</comment>
<evidence type="ECO:0000256" key="8">
    <source>
        <dbReference type="ARBA" id="ARBA00023004"/>
    </source>
</evidence>
<dbReference type="GO" id="GO:0004553">
    <property type="term" value="F:hydrolase activity, hydrolyzing O-glycosyl compounds"/>
    <property type="evidence" value="ECO:0007669"/>
    <property type="project" value="InterPro"/>
</dbReference>
<dbReference type="SUPFAM" id="SSF52343">
    <property type="entry name" value="Ferredoxin reductase-like, C-terminal NADP-linked domain"/>
    <property type="match status" value="1"/>
</dbReference>
<comment type="caution">
    <text evidence="12">The sequence shown here is derived from an EMBL/GenBank/DDBJ whole genome shotgun (WGS) entry which is preliminary data.</text>
</comment>
<dbReference type="Proteomes" id="UP000286045">
    <property type="component" value="Unassembled WGS sequence"/>
</dbReference>
<dbReference type="PANTHER" id="PTHR22925:SF39">
    <property type="entry name" value="PUTATIVE (AFU_ORTHOLOGUE AFUA_5G14190)-RELATED"/>
    <property type="match status" value="1"/>
</dbReference>
<dbReference type="InterPro" id="IPR006710">
    <property type="entry name" value="Glyco_hydro_43"/>
</dbReference>
<dbReference type="EMBL" id="RYZI01000302">
    <property type="protein sequence ID" value="RWA06857.1"/>
    <property type="molecule type" value="Genomic_DNA"/>
</dbReference>
<evidence type="ECO:0000256" key="7">
    <source>
        <dbReference type="ARBA" id="ARBA00022827"/>
    </source>
</evidence>
<dbReference type="SMART" id="SM01117">
    <property type="entry name" value="Cyt-b5"/>
    <property type="match status" value="1"/>
</dbReference>
<sequence>MREAFDIPHGVDSEEWLRMRERKSINQLLYSNIPTPQVIETAKSQAEIDAFNANEQDLLAVALGAPARQVMLRAEEIGSRTGWVDGYLSREHGFCPPDYDEAAGVLAKTPGRVWSDLCERMPGCVARGRVRESVAALPLVEGTEENIPNQALWAAIVALGLLCHIYRFHDKYDGNEGVTANRPKKTRPNCPMGDDLGEELVGIPLSIALPYYQISRRMGRTLPHLTFVDQSSYNLKIKDTTSTYPYVARFDNMELRWPMFGEQAEVAFLKGVADTSASFQHGPDAIAACQEHVMNKNVEGLLREMIRLKEILERMPNAFHSISTNPNAGENYVYSSFLGAEGVHLRAWLPSNLRAFIASIEYHYCVPEFVEKSGDPRLLGVLDGIIEAYTGERGFMGVHRYKVFGILEVAGKTGRTETNGASGATDKTRPWEETHRQFSEAMKERLEPYRGTLDVEPHQMRGTFEECRYISRVLSRSFVDSDPSRTIALVTLDLQETGITFMPGDRLAIMPLNSWQECAKVAAALGLENLIDKEVEVKGTWLRFEHHLASVRRTKPQKLTVKDILRRGHLAPITKDLALKIHSLLRASSNTVLQVLGTDEWPVRGSLGDLLQSALMDTPPQIWDKAFNLDDVTWLSDLITLEVPRTYSIASYTEELLPSTVDLAISRAEYKLCSTFAGQEDISRAGVSSGFLNPWPSSEMSDDEEILLGVSRPAAFQLPLDTMAPCAFFAGGSGIAPFRSFWQSRLAKGGLSGGKNYLYLGVQSREKFCFEEELREYMNAGFMEVHLAFSRDSRGLAYDPYLQDLVERPTPPRYIDVLIQEQGATVSELVMSKKQGGVGGYLYVCGSVSVFDSVLNGVRKAIYTHCTATMEKVDLIINKAFAERRFMLDVFMTPKPLPCNLPTIPMSQLAMHTGHRPGSRMWIGVHGSVYDVTDFCPMHPGGTMIIKSNAGVDCTKSFDNLGHTNNPEIASLLTKYFVGHLTPEPDFHSDSDEITPLYGLWAAYLRTTVETLVAHQFEMYEIMGASSNSSSSHDPAGSNNIWLQENLPSTIAVRTFYGYQSRLLQGGFAALFGPKLQEIVLKLSFSLANSSQPGAQTQVPDILGAVARAKTSIDAITCTKELALVGQLVSDADSSLRFQDRGVFAYASKSVELDIELLEDLRQEACNGMDAFDNIAATYSSPDGITDADIEAHRLNALCTFLLQILDRMSRRLGVFYAQLAQQSIYHPELESNPARTRWAFVRRLVSDGSFFVLAHKMETDVLQNGQSSAFYVSRTNVNQNVGFDRVMSQVQASLVSNQQATPYHNPQLHSPISLNAVHQTRGRSTGGASVLATRENAHALKAMSNFVERNNKAIRRLSKLPAAAMSFDELQQASQAISQLALTSNQNLEGILAMDMGRSASIPTPPQSRGSSRSRAHTSTAASAEMLLSKLQQQQRHRSSSRHDSRSGSPVGSAYYPVVGGKPPTPPLGRALSQRQPNAQTSLGAFMGQFNSRTRSNTAGTPDHAAPSYRSMTVQAKYIVPGARWRDTDGNLVNAHAGNVVFDQDKFWLFGEYKTEGQEEGGGVSVYSSDDLATWQSHGIALEPIDGHPYLSPSMIIQRPKVVYSEATEQYHMWWHADNSSYGLLLQGFAASDTIAGPYSFVNATAPLGNWSQDFGLFTDYKDGRSYALYSNGDSKEGRDVYLTSYNNEVSALDSVVHRFDKFDLEAPTIIQTEKSYYALMSHKTGYRPNNVVAFRADKLSGPWSQPWIVAPLNTRTFNSQSGYTLKIQGKKKTTYLYLGDQWDSNSLWESRYIWLPINIDDQKKTLSLEWHDVYDLDVKSGGWSPVKGTTYLSKDATTSGNAFKQEANFASGGTILTGIYGNDSTVTFHGIKGTGKPQWVSFYYQNTDDMGFGDQPGGSPDRIGGAWQLRRISSVVVNGDTKSVETLYQRDTHKGIILSTPLQLTLKKGRDNTITVGGLFNGVDYKGADLDRIVVYPPED</sequence>
<evidence type="ECO:0000256" key="3">
    <source>
        <dbReference type="ARBA" id="ARBA00009865"/>
    </source>
</evidence>
<name>A0A439CXU4_9PEZI</name>
<comment type="similarity">
    <text evidence="2">Belongs to the indoleamine 2,3-dioxygenase family.</text>
</comment>
<evidence type="ECO:0000256" key="2">
    <source>
        <dbReference type="ARBA" id="ARBA00007119"/>
    </source>
</evidence>
<dbReference type="InterPro" id="IPR001709">
    <property type="entry name" value="Flavoprot_Pyr_Nucl_cyt_Rdtase"/>
</dbReference>
<evidence type="ECO:0000256" key="4">
    <source>
        <dbReference type="ARBA" id="ARBA00022630"/>
    </source>
</evidence>
<dbReference type="Gene3D" id="2.40.30.10">
    <property type="entry name" value="Translation factors"/>
    <property type="match status" value="1"/>
</dbReference>
<dbReference type="Gene3D" id="2.60.120.260">
    <property type="entry name" value="Galactose-binding domain-like"/>
    <property type="match status" value="1"/>
</dbReference>
<feature type="region of interest" description="Disordered" evidence="10">
    <location>
        <begin position="1399"/>
        <end position="1477"/>
    </location>
</feature>
<dbReference type="SUPFAM" id="SSF63380">
    <property type="entry name" value="Riboflavin synthase domain-like"/>
    <property type="match status" value="1"/>
</dbReference>
<comment type="cofactor">
    <cofactor evidence="1">
        <name>FAD</name>
        <dbReference type="ChEBI" id="CHEBI:57692"/>
    </cofactor>
</comment>
<dbReference type="STRING" id="363999.A0A439CXU4"/>
<evidence type="ECO:0000313" key="13">
    <source>
        <dbReference type="Proteomes" id="UP000286045"/>
    </source>
</evidence>
<dbReference type="Gene3D" id="3.10.120.10">
    <property type="entry name" value="Cytochrome b5-like heme/steroid binding domain"/>
    <property type="match status" value="1"/>
</dbReference>
<reference evidence="12 13" key="1">
    <citation type="submission" date="2018-12" db="EMBL/GenBank/DDBJ databases">
        <title>Draft genome sequence of Xylaria grammica IHI A82.</title>
        <authorList>
            <person name="Buettner E."/>
            <person name="Kellner H."/>
        </authorList>
    </citation>
    <scope>NUCLEOTIDE SEQUENCE [LARGE SCALE GENOMIC DNA]</scope>
    <source>
        <strain evidence="12 13">IHI A82</strain>
    </source>
</reference>
<dbReference type="GO" id="GO:0019441">
    <property type="term" value="P:L-tryptophan catabolic process to kynurenine"/>
    <property type="evidence" value="ECO:0007669"/>
    <property type="project" value="InterPro"/>
</dbReference>
<dbReference type="Pfam" id="PF04616">
    <property type="entry name" value="Glyco_hydro_43"/>
    <property type="match status" value="1"/>
</dbReference>
<dbReference type="InterPro" id="IPR023173">
    <property type="entry name" value="NADPH_Cyt_P450_Rdtase_alpha"/>
</dbReference>
<dbReference type="Gene3D" id="3.40.50.80">
    <property type="entry name" value="Nucleotide-binding domain of ferredoxin-NADP reductase (FNR) module"/>
    <property type="match status" value="1"/>
</dbReference>
<dbReference type="InterPro" id="IPR001433">
    <property type="entry name" value="OxRdtase_FAD/NAD-bd"/>
</dbReference>
<dbReference type="GO" id="GO:0046872">
    <property type="term" value="F:metal ion binding"/>
    <property type="evidence" value="ECO:0007669"/>
    <property type="project" value="UniProtKB-KW"/>
</dbReference>
<keyword evidence="8" id="KW-0408">Iron</keyword>
<feature type="domain" description="Cytochrome b5 heme-binding" evidence="11">
    <location>
        <begin position="901"/>
        <end position="982"/>
    </location>
</feature>
<keyword evidence="6" id="KW-0378">Hydrolase</keyword>
<keyword evidence="9" id="KW-0326">Glycosidase</keyword>
<dbReference type="InterPro" id="IPR036400">
    <property type="entry name" value="Cyt_B5-like_heme/steroid_sf"/>
</dbReference>
<dbReference type="Gene3D" id="1.20.990.10">
    <property type="entry name" value="NADPH-cytochrome p450 Reductase, Chain A, domain 3"/>
    <property type="match status" value="1"/>
</dbReference>
<accession>A0A439CXU4</accession>
<evidence type="ECO:0000256" key="10">
    <source>
        <dbReference type="SAM" id="MobiDB-lite"/>
    </source>
</evidence>
<protein>
    <recommendedName>
        <fullName evidence="11">Cytochrome b5 heme-binding domain-containing protein</fullName>
    </recommendedName>
</protein>
<evidence type="ECO:0000313" key="12">
    <source>
        <dbReference type="EMBL" id="RWA06857.1"/>
    </source>
</evidence>
<evidence type="ECO:0000256" key="1">
    <source>
        <dbReference type="ARBA" id="ARBA00001974"/>
    </source>
</evidence>
<gene>
    <name evidence="12" type="ORF">EKO27_g8250</name>
</gene>
<dbReference type="GO" id="GO:0016702">
    <property type="term" value="F:oxidoreductase activity, acting on single donors with incorporation of molecular oxygen, incorporation of two atoms of oxygen"/>
    <property type="evidence" value="ECO:0007669"/>
    <property type="project" value="UniProtKB-ARBA"/>
</dbReference>
<evidence type="ECO:0000256" key="5">
    <source>
        <dbReference type="ARBA" id="ARBA00022723"/>
    </source>
</evidence>
<dbReference type="InterPro" id="IPR000898">
    <property type="entry name" value="Indolamine_dOase"/>
</dbReference>
<dbReference type="InterPro" id="IPR039261">
    <property type="entry name" value="FNR_nucleotide-bd"/>
</dbReference>
<evidence type="ECO:0000256" key="9">
    <source>
        <dbReference type="ARBA" id="ARBA00023295"/>
    </source>
</evidence>
<dbReference type="Pfam" id="PF00175">
    <property type="entry name" value="NAD_binding_1"/>
    <property type="match status" value="1"/>
</dbReference>
<dbReference type="PRINTS" id="PR00371">
    <property type="entry name" value="FPNCR"/>
</dbReference>
<dbReference type="GO" id="GO:0005975">
    <property type="term" value="P:carbohydrate metabolic process"/>
    <property type="evidence" value="ECO:0007669"/>
    <property type="project" value="InterPro"/>
</dbReference>
<dbReference type="Pfam" id="PF01231">
    <property type="entry name" value="IDO"/>
    <property type="match status" value="1"/>
</dbReference>
<feature type="compositionally biased region" description="Low complexity" evidence="10">
    <location>
        <begin position="1409"/>
        <end position="1425"/>
    </location>
</feature>
<dbReference type="CDD" id="cd04081">
    <property type="entry name" value="CBM35_galactosidase-like"/>
    <property type="match status" value="1"/>
</dbReference>
<organism evidence="12 13">
    <name type="scientific">Xylaria grammica</name>
    <dbReference type="NCBI Taxonomy" id="363999"/>
    <lineage>
        <taxon>Eukaryota</taxon>
        <taxon>Fungi</taxon>
        <taxon>Dikarya</taxon>
        <taxon>Ascomycota</taxon>
        <taxon>Pezizomycotina</taxon>
        <taxon>Sordariomycetes</taxon>
        <taxon>Xylariomycetidae</taxon>
        <taxon>Xylariales</taxon>
        <taxon>Xylariaceae</taxon>
        <taxon>Xylaria</taxon>
    </lineage>
</organism>
<dbReference type="Gene3D" id="2.115.10.20">
    <property type="entry name" value="Glycosyl hydrolase domain, family 43"/>
    <property type="match status" value="1"/>
</dbReference>
<dbReference type="GO" id="GO:0020037">
    <property type="term" value="F:heme binding"/>
    <property type="evidence" value="ECO:0007669"/>
    <property type="project" value="InterPro"/>
</dbReference>
<dbReference type="InterPro" id="IPR023296">
    <property type="entry name" value="Glyco_hydro_beta-prop_sf"/>
</dbReference>
<dbReference type="PANTHER" id="PTHR22925">
    <property type="entry name" value="GLYCOSYL HYDROLASE 43 FAMILY MEMBER"/>
    <property type="match status" value="1"/>
</dbReference>
<dbReference type="CDD" id="cd18821">
    <property type="entry name" value="GH43_Pc3Gal43A-like"/>
    <property type="match status" value="1"/>
</dbReference>
<keyword evidence="13" id="KW-1185">Reference proteome</keyword>
<dbReference type="SUPFAM" id="SSF55856">
    <property type="entry name" value="Cytochrome b5-like heme/steroid binding domain"/>
    <property type="match status" value="1"/>
</dbReference>
<evidence type="ECO:0000259" key="11">
    <source>
        <dbReference type="PROSITE" id="PS50255"/>
    </source>
</evidence>
<keyword evidence="5" id="KW-0479">Metal-binding</keyword>
<dbReference type="SUPFAM" id="SSF75005">
    <property type="entry name" value="Arabinanase/levansucrase/invertase"/>
    <property type="match status" value="1"/>
</dbReference>
<dbReference type="SUPFAM" id="SSF140959">
    <property type="entry name" value="Indolic compounds 2,3-dioxygenase-like"/>
    <property type="match status" value="1"/>
</dbReference>
<dbReference type="PROSITE" id="PS50255">
    <property type="entry name" value="CYTOCHROME_B5_2"/>
    <property type="match status" value="1"/>
</dbReference>